<dbReference type="NCBIfam" id="NF003814">
    <property type="entry name" value="PRK05406.1-3"/>
    <property type="match status" value="1"/>
</dbReference>
<dbReference type="EMBL" id="PDJD01000001">
    <property type="protein sequence ID" value="PFG20236.1"/>
    <property type="molecule type" value="Genomic_DNA"/>
</dbReference>
<accession>A0A2A9D1K9</accession>
<name>A0A2A9D1K9_9MICO</name>
<dbReference type="InterPro" id="IPR011330">
    <property type="entry name" value="Glyco_hydro/deAcase_b/a-brl"/>
</dbReference>
<dbReference type="AlphaFoldDB" id="A0A2A9D1K9"/>
<keyword evidence="2" id="KW-1185">Reference proteome</keyword>
<organism evidence="1 2">
    <name type="scientific">Serinibacter salmoneus</name>
    <dbReference type="NCBI Taxonomy" id="556530"/>
    <lineage>
        <taxon>Bacteria</taxon>
        <taxon>Bacillati</taxon>
        <taxon>Actinomycetota</taxon>
        <taxon>Actinomycetes</taxon>
        <taxon>Micrococcales</taxon>
        <taxon>Beutenbergiaceae</taxon>
        <taxon>Serinibacter</taxon>
    </lineage>
</organism>
<dbReference type="PANTHER" id="PTHR30292:SF0">
    <property type="entry name" value="5-OXOPROLINASE SUBUNIT A"/>
    <property type="match status" value="1"/>
</dbReference>
<dbReference type="PROSITE" id="PS51257">
    <property type="entry name" value="PROKAR_LIPOPROTEIN"/>
    <property type="match status" value="1"/>
</dbReference>
<dbReference type="Pfam" id="PF03746">
    <property type="entry name" value="LamB_YcsF"/>
    <property type="match status" value="1"/>
</dbReference>
<gene>
    <name evidence="1" type="ORF">ATL40_1831</name>
</gene>
<dbReference type="Gene3D" id="3.20.20.370">
    <property type="entry name" value="Glycoside hydrolase/deacetylase"/>
    <property type="match status" value="1"/>
</dbReference>
<evidence type="ECO:0000313" key="2">
    <source>
        <dbReference type="Proteomes" id="UP000224915"/>
    </source>
</evidence>
<reference evidence="1 2" key="1">
    <citation type="submission" date="2017-10" db="EMBL/GenBank/DDBJ databases">
        <title>Sequencing the genomes of 1000 actinobacteria strains.</title>
        <authorList>
            <person name="Klenk H.-P."/>
        </authorList>
    </citation>
    <scope>NUCLEOTIDE SEQUENCE [LARGE SCALE GENOMIC DNA]</scope>
    <source>
        <strain evidence="1 2">DSM 21801</strain>
    </source>
</reference>
<proteinExistence type="predicted"/>
<dbReference type="Proteomes" id="UP000224915">
    <property type="component" value="Unassembled WGS sequence"/>
</dbReference>
<dbReference type="GO" id="GO:0005975">
    <property type="term" value="P:carbohydrate metabolic process"/>
    <property type="evidence" value="ECO:0007669"/>
    <property type="project" value="InterPro"/>
</dbReference>
<comment type="caution">
    <text evidence="1">The sequence shown here is derived from an EMBL/GenBank/DDBJ whole genome shotgun (WGS) entry which is preliminary data.</text>
</comment>
<sequence>MRTIDLNADLGEGMGDDEAILAVVTSASIACGGHAGDSASMALAARRCREAGVALGAHPSYPDREDFGRRRLGIPADALRADLLRQVRDLAAAAERVGVGLTHLKAHGALYNLAMVDDDAAHLVLQVAADALERALPVYALPGSRVASLAAEHGIAVVPEAFADRAATAAGTLVPRSEPGAVITDPAAVRERMGHLDARARTVCVHGDTPAALDLARAARRGLLDAGFTLAPATPGAGRGE</sequence>
<dbReference type="OrthoDB" id="9773478at2"/>
<dbReference type="SUPFAM" id="SSF88713">
    <property type="entry name" value="Glycoside hydrolase/deacetylase"/>
    <property type="match status" value="1"/>
</dbReference>
<dbReference type="RefSeq" id="WP_098469248.1">
    <property type="nucleotide sequence ID" value="NZ_PDJD01000001.1"/>
</dbReference>
<dbReference type="InterPro" id="IPR005501">
    <property type="entry name" value="LamB/YcsF/PxpA-like"/>
</dbReference>
<dbReference type="PANTHER" id="PTHR30292">
    <property type="entry name" value="UNCHARACTERIZED PROTEIN YBGL-RELATED"/>
    <property type="match status" value="1"/>
</dbReference>
<protein>
    <submittedName>
        <fullName evidence="1">UPF0271 protein</fullName>
    </submittedName>
</protein>
<evidence type="ECO:0000313" key="1">
    <source>
        <dbReference type="EMBL" id="PFG20236.1"/>
    </source>
</evidence>